<keyword evidence="2" id="KW-1185">Reference proteome</keyword>
<sequence>MPPGYDGIDNIIFCNICSADPELILYLVNRRLELGLFPTCFKIGVVLLFYKEGKAPENPMSYRPISLLPTEWKLLVKLMTQSLCYELPHKSKRGQSVEPCEGLAGWVRSLLQPLTFLSS</sequence>
<dbReference type="EMBL" id="BGPR01018786">
    <property type="protein sequence ID" value="GBN80140.1"/>
    <property type="molecule type" value="Genomic_DNA"/>
</dbReference>
<protein>
    <recommendedName>
        <fullName evidence="3">Reverse transcriptase domain-containing protein</fullName>
    </recommendedName>
</protein>
<dbReference type="AlphaFoldDB" id="A0A4Y2RYR3"/>
<evidence type="ECO:0000313" key="2">
    <source>
        <dbReference type="Proteomes" id="UP000499080"/>
    </source>
</evidence>
<dbReference type="Proteomes" id="UP000499080">
    <property type="component" value="Unassembled WGS sequence"/>
</dbReference>
<organism evidence="1 2">
    <name type="scientific">Araneus ventricosus</name>
    <name type="common">Orbweaver spider</name>
    <name type="synonym">Epeira ventricosa</name>
    <dbReference type="NCBI Taxonomy" id="182803"/>
    <lineage>
        <taxon>Eukaryota</taxon>
        <taxon>Metazoa</taxon>
        <taxon>Ecdysozoa</taxon>
        <taxon>Arthropoda</taxon>
        <taxon>Chelicerata</taxon>
        <taxon>Arachnida</taxon>
        <taxon>Araneae</taxon>
        <taxon>Araneomorphae</taxon>
        <taxon>Entelegynae</taxon>
        <taxon>Araneoidea</taxon>
        <taxon>Araneidae</taxon>
        <taxon>Araneus</taxon>
    </lineage>
</organism>
<proteinExistence type="predicted"/>
<evidence type="ECO:0000313" key="1">
    <source>
        <dbReference type="EMBL" id="GBN80140.1"/>
    </source>
</evidence>
<name>A0A4Y2RYR3_ARAVE</name>
<reference evidence="1 2" key="1">
    <citation type="journal article" date="2019" name="Sci. Rep.">
        <title>Orb-weaving spider Araneus ventricosus genome elucidates the spidroin gene catalogue.</title>
        <authorList>
            <person name="Kono N."/>
            <person name="Nakamura H."/>
            <person name="Ohtoshi R."/>
            <person name="Moran D.A.P."/>
            <person name="Shinohara A."/>
            <person name="Yoshida Y."/>
            <person name="Fujiwara M."/>
            <person name="Mori M."/>
            <person name="Tomita M."/>
            <person name="Arakawa K."/>
        </authorList>
    </citation>
    <scope>NUCLEOTIDE SEQUENCE [LARGE SCALE GENOMIC DNA]</scope>
</reference>
<accession>A0A4Y2RYR3</accession>
<evidence type="ECO:0008006" key="3">
    <source>
        <dbReference type="Google" id="ProtNLM"/>
    </source>
</evidence>
<dbReference type="OrthoDB" id="6141209at2759"/>
<gene>
    <name evidence="1" type="ORF">AVEN_82553_1</name>
</gene>
<comment type="caution">
    <text evidence="1">The sequence shown here is derived from an EMBL/GenBank/DDBJ whole genome shotgun (WGS) entry which is preliminary data.</text>
</comment>